<evidence type="ECO:0000313" key="8">
    <source>
        <dbReference type="Proteomes" id="UP000046393"/>
    </source>
</evidence>
<feature type="transmembrane region" description="Helical" evidence="7">
    <location>
        <begin position="76"/>
        <end position="97"/>
    </location>
</feature>
<keyword evidence="6 7" id="KW-0472">Membrane</keyword>
<dbReference type="Proteomes" id="UP000046393">
    <property type="component" value="Unplaced"/>
</dbReference>
<sequence length="319" mass="36505">MLRHLNVDIDRVNVIHKKATVYLGSYGVKTLRSYLSGGTDTLSEREQIRDLLENFIVQESVEVDDDGYWTSLLKAFVPYLPILNVIVLPPAVFFLLYNLRIRRSFISFIFPMLFSISFGTVYYRTYQKNVASRLARSHLSLSEKCKPKGFFSWCLSWLTVRGKDECLQLHEDMYVDPFFEISPLDVLSEVVTNFILTPLSSLGQHLNSFFTNFYYNTPIFLAGVKTMFIIIFPLLMMFWLCGYRLRTVFATVEPAVIPCLCRNEESSALGTTAPVELVFPNVNAKSKDGKNELLLSSFSKTNSGKCMKRRRTASAGSRY</sequence>
<keyword evidence="4 7" id="KW-0812">Transmembrane</keyword>
<evidence type="ECO:0000256" key="6">
    <source>
        <dbReference type="ARBA" id="ARBA00023136"/>
    </source>
</evidence>
<dbReference type="GO" id="GO:0016020">
    <property type="term" value="C:membrane"/>
    <property type="evidence" value="ECO:0007669"/>
    <property type="project" value="UniProtKB-SubCell"/>
</dbReference>
<dbReference type="GO" id="GO:0005783">
    <property type="term" value="C:endoplasmic reticulum"/>
    <property type="evidence" value="ECO:0007669"/>
    <property type="project" value="TreeGrafter"/>
</dbReference>
<comment type="similarity">
    <text evidence="2">Belongs to the chloride channel MCLC family.</text>
</comment>
<evidence type="ECO:0000256" key="3">
    <source>
        <dbReference type="ARBA" id="ARBA00015571"/>
    </source>
</evidence>
<dbReference type="WBParaSite" id="SMUV_0001092701-mRNA-1">
    <property type="protein sequence ID" value="SMUV_0001092701-mRNA-1"/>
    <property type="gene ID" value="SMUV_0001092701"/>
</dbReference>
<keyword evidence="5 7" id="KW-1133">Transmembrane helix</keyword>
<keyword evidence="8" id="KW-1185">Reference proteome</keyword>
<feature type="transmembrane region" description="Helical" evidence="7">
    <location>
        <begin position="104"/>
        <end position="123"/>
    </location>
</feature>
<dbReference type="InterPro" id="IPR009231">
    <property type="entry name" value="Chloride_chnl_CLIC-like"/>
</dbReference>
<name>A0A0N5B0X5_9BILA</name>
<dbReference type="PANTHER" id="PTHR34093:SF1">
    <property type="entry name" value="CHLORIDE CHANNEL CLIC-LIKE PROTEIN 1"/>
    <property type="match status" value="1"/>
</dbReference>
<dbReference type="AlphaFoldDB" id="A0A0N5B0X5"/>
<dbReference type="GO" id="GO:0005254">
    <property type="term" value="F:chloride channel activity"/>
    <property type="evidence" value="ECO:0007669"/>
    <property type="project" value="TreeGrafter"/>
</dbReference>
<evidence type="ECO:0000256" key="2">
    <source>
        <dbReference type="ARBA" id="ARBA00005944"/>
    </source>
</evidence>
<comment type="subcellular location">
    <subcellularLocation>
        <location evidence="1">Membrane</location>
        <topology evidence="1">Multi-pass membrane protein</topology>
    </subcellularLocation>
</comment>
<organism evidence="8 9">
    <name type="scientific">Syphacia muris</name>
    <dbReference type="NCBI Taxonomy" id="451379"/>
    <lineage>
        <taxon>Eukaryota</taxon>
        <taxon>Metazoa</taxon>
        <taxon>Ecdysozoa</taxon>
        <taxon>Nematoda</taxon>
        <taxon>Chromadorea</taxon>
        <taxon>Rhabditida</taxon>
        <taxon>Spirurina</taxon>
        <taxon>Oxyuridomorpha</taxon>
        <taxon>Oxyuroidea</taxon>
        <taxon>Oxyuridae</taxon>
        <taxon>Syphacia</taxon>
    </lineage>
</organism>
<evidence type="ECO:0000256" key="4">
    <source>
        <dbReference type="ARBA" id="ARBA00022692"/>
    </source>
</evidence>
<feature type="transmembrane region" description="Helical" evidence="7">
    <location>
        <begin position="219"/>
        <end position="240"/>
    </location>
</feature>
<evidence type="ECO:0000313" key="9">
    <source>
        <dbReference type="WBParaSite" id="SMUV_0001092701-mRNA-1"/>
    </source>
</evidence>
<protein>
    <recommendedName>
        <fullName evidence="3">Chloride channel CLIC-like protein 1</fullName>
    </recommendedName>
</protein>
<dbReference type="STRING" id="451379.A0A0N5B0X5"/>
<evidence type="ECO:0000256" key="5">
    <source>
        <dbReference type="ARBA" id="ARBA00022989"/>
    </source>
</evidence>
<evidence type="ECO:0000256" key="7">
    <source>
        <dbReference type="SAM" id="Phobius"/>
    </source>
</evidence>
<proteinExistence type="inferred from homology"/>
<accession>A0A0N5B0X5</accession>
<dbReference type="PANTHER" id="PTHR34093">
    <property type="entry name" value="CHLORIDE CHANNEL CLIC-LIKE PROTEIN 1"/>
    <property type="match status" value="1"/>
</dbReference>
<evidence type="ECO:0000256" key="1">
    <source>
        <dbReference type="ARBA" id="ARBA00004141"/>
    </source>
</evidence>
<reference evidence="9" key="1">
    <citation type="submission" date="2017-02" db="UniProtKB">
        <authorList>
            <consortium name="WormBaseParasite"/>
        </authorList>
    </citation>
    <scope>IDENTIFICATION</scope>
</reference>